<evidence type="ECO:0000313" key="1">
    <source>
        <dbReference type="EMBL" id="MCR2043308.1"/>
    </source>
</evidence>
<sequence length="69" mass="7474">MTGKNGTGPLGEGSMTGRGMGVCGCGYGRRGKGFGYGMNLGDEKSFLQEMKGRLELRLKEVNKRLEEIE</sequence>
<protein>
    <submittedName>
        <fullName evidence="1">DUF5320 domain-containing protein</fullName>
    </submittedName>
</protein>
<comment type="caution">
    <text evidence="1">The sequence shown here is derived from an EMBL/GenBank/DDBJ whole genome shotgun (WGS) entry which is preliminary data.</text>
</comment>
<keyword evidence="2" id="KW-1185">Reference proteome</keyword>
<dbReference type="RefSeq" id="WP_257490247.1">
    <property type="nucleotide sequence ID" value="NZ_JANJZL010000002.1"/>
</dbReference>
<reference evidence="1" key="1">
    <citation type="submission" date="2022-07" db="EMBL/GenBank/DDBJ databases">
        <title>Enhanced cultured diversity of the mouse gut microbiota enables custom-made synthetic communities.</title>
        <authorList>
            <person name="Afrizal A."/>
        </authorList>
    </citation>
    <scope>NUCLEOTIDE SEQUENCE</scope>
    <source>
        <strain evidence="1">DSM 29482</strain>
    </source>
</reference>
<dbReference type="AlphaFoldDB" id="A0A9X2MG00"/>
<dbReference type="Proteomes" id="UP001142078">
    <property type="component" value="Unassembled WGS sequence"/>
</dbReference>
<evidence type="ECO:0000313" key="2">
    <source>
        <dbReference type="Proteomes" id="UP001142078"/>
    </source>
</evidence>
<proteinExistence type="predicted"/>
<name>A0A9X2MG00_9FIRM</name>
<gene>
    <name evidence="1" type="ORF">NSA23_04165</name>
</gene>
<organism evidence="1 2">
    <name type="scientific">Anaerosalibacter massiliensis</name>
    <dbReference type="NCBI Taxonomy" id="1347392"/>
    <lineage>
        <taxon>Bacteria</taxon>
        <taxon>Bacillati</taxon>
        <taxon>Bacillota</taxon>
        <taxon>Tissierellia</taxon>
        <taxon>Tissierellales</taxon>
        <taxon>Sporanaerobacteraceae</taxon>
        <taxon>Anaerosalibacter</taxon>
    </lineage>
</organism>
<accession>A0A9X2MG00</accession>
<dbReference type="EMBL" id="JANJZL010000002">
    <property type="protein sequence ID" value="MCR2043308.1"/>
    <property type="molecule type" value="Genomic_DNA"/>
</dbReference>